<reference evidence="6 7" key="1">
    <citation type="submission" date="2019-02" db="EMBL/GenBank/DDBJ databases">
        <title>Deep-cultivation of Planctomycetes and their phenomic and genomic characterization uncovers novel biology.</title>
        <authorList>
            <person name="Wiegand S."/>
            <person name="Jogler M."/>
            <person name="Boedeker C."/>
            <person name="Pinto D."/>
            <person name="Vollmers J."/>
            <person name="Rivas-Marin E."/>
            <person name="Kohn T."/>
            <person name="Peeters S.H."/>
            <person name="Heuer A."/>
            <person name="Rast P."/>
            <person name="Oberbeckmann S."/>
            <person name="Bunk B."/>
            <person name="Jeske O."/>
            <person name="Meyerdierks A."/>
            <person name="Storesund J.E."/>
            <person name="Kallscheuer N."/>
            <person name="Luecker S."/>
            <person name="Lage O.M."/>
            <person name="Pohl T."/>
            <person name="Merkel B.J."/>
            <person name="Hornburger P."/>
            <person name="Mueller R.-W."/>
            <person name="Bruemmer F."/>
            <person name="Labrenz M."/>
            <person name="Spormann A.M."/>
            <person name="Op den Camp H."/>
            <person name="Overmann J."/>
            <person name="Amann R."/>
            <person name="Jetten M.S.M."/>
            <person name="Mascher T."/>
            <person name="Medema M.H."/>
            <person name="Devos D.P."/>
            <person name="Kaster A.-K."/>
            <person name="Ovreas L."/>
            <person name="Rohde M."/>
            <person name="Galperin M.Y."/>
            <person name="Jogler C."/>
        </authorList>
    </citation>
    <scope>NUCLEOTIDE SEQUENCE [LARGE SCALE GENOMIC DNA]</scope>
    <source>
        <strain evidence="6 7">Pla85_3_4</strain>
    </source>
</reference>
<feature type="domain" description="DUF1553" evidence="5">
    <location>
        <begin position="564"/>
        <end position="860"/>
    </location>
</feature>
<organism evidence="6 7">
    <name type="scientific">Lignipirellula cremea</name>
    <dbReference type="NCBI Taxonomy" id="2528010"/>
    <lineage>
        <taxon>Bacteria</taxon>
        <taxon>Pseudomonadati</taxon>
        <taxon>Planctomycetota</taxon>
        <taxon>Planctomycetia</taxon>
        <taxon>Pirellulales</taxon>
        <taxon>Pirellulaceae</taxon>
        <taxon>Lignipirellula</taxon>
    </lineage>
</organism>
<dbReference type="InterPro" id="IPR022655">
    <property type="entry name" value="DUF1553"/>
</dbReference>
<sequence precursor="true">MRIRLFSCRHGGCLALLAAALLAVSPAAGAETKVRAPISERFQAADVEETPDFQRHVIPLMGRLGCNGRACHGSFQGRGGFQLSLFGYDFNADHAALHDKDSPRVDVEKPTDSLIIQKPTDADMHEGGQRYKLGGWEHHVLLSWLQGGAKSIDEPTKLVELKIIPSELVFDKKGDQVQLQAIAIWADGVQEDVTPLCRFQTNDEQIAQIDENGLVTANEPGDSHLVIFYDNGVVPVPVIRPVTDLAGSRYPQVETSTRIDELVVQKLRKLGVTPSEVASDAEFLRRVSLDITGSLPTPGEVEAFLSDSSPNKRQEKVDALLDTPAYAAWWTTKLCDFTGNNDQQLNNVTPVRGQASKDWYDWIYTRVAENAPYDELASGIVLGQSRRPGQDYLSFCKEMSEMHQEGSDVKYADRPYMEYYWARRDFREVDARAIAFAYSFMGVRIQCAQCHKHPFDQWSKDDFHQFKEFFANVQAVRAPRGKDKEVYDKLMADLGLDGLKGNDARRMLSEKLQEGAVIPFPEISGSQRRPGTRRVEGGGTEPVPSVARLLGGEEVDLNSLDDPREMVMDWLRREDNPYFARAFVNRVWANYFNVGLVEPADDMSLANPPSNKPLLDYLSAGFIASDFDMKWLHREICNSDTYQRSWRPNATNGADQHNFSHSIPRRLPAEIAYDAIQQATAGDAEIAKMHESLDGRAIAIAAASARGNNRGPEYALSVFGRSIRETNCDCDRSAEASLLQTVYLQNDRETLDLIERNRGWVQEMAKRSGSKVSDSSANAAEQLKALTRRMAEMRDKGDKKQLKQMREQMLALRKRVGSAGRPDTTAVQGPVEPEDVVNQAYLRTLSRYPTEDEKTRSLTYLESSENLGKGARDLLWALINTKEFIVNH</sequence>
<proteinExistence type="predicted"/>
<evidence type="ECO:0000256" key="3">
    <source>
        <dbReference type="SAM" id="SignalP"/>
    </source>
</evidence>
<dbReference type="PANTHER" id="PTHR35889">
    <property type="entry name" value="CYCLOINULO-OLIGOSACCHARIDE FRUCTANOTRANSFERASE-RELATED"/>
    <property type="match status" value="1"/>
</dbReference>
<feature type="chain" id="PRO_5021811118" description="BIG2 domain-containing protein" evidence="3">
    <location>
        <begin position="31"/>
        <end position="888"/>
    </location>
</feature>
<keyword evidence="3" id="KW-0732">Signal</keyword>
<feature type="signal peptide" evidence="3">
    <location>
        <begin position="1"/>
        <end position="30"/>
    </location>
</feature>
<dbReference type="Gene3D" id="2.60.40.1080">
    <property type="match status" value="1"/>
</dbReference>
<feature type="coiled-coil region" evidence="1">
    <location>
        <begin position="776"/>
        <end position="803"/>
    </location>
</feature>
<dbReference type="Proteomes" id="UP000317648">
    <property type="component" value="Chromosome"/>
</dbReference>
<dbReference type="KEGG" id="lcre:Pla8534_51880"/>
<dbReference type="RefSeq" id="WP_145056127.1">
    <property type="nucleotide sequence ID" value="NZ_CP036433.1"/>
</dbReference>
<evidence type="ECO:0000256" key="2">
    <source>
        <dbReference type="SAM" id="MobiDB-lite"/>
    </source>
</evidence>
<evidence type="ECO:0000313" key="6">
    <source>
        <dbReference type="EMBL" id="QDU97342.1"/>
    </source>
</evidence>
<keyword evidence="1" id="KW-0175">Coiled coil</keyword>
<keyword evidence="7" id="KW-1185">Reference proteome</keyword>
<evidence type="ECO:0000313" key="7">
    <source>
        <dbReference type="Proteomes" id="UP000317648"/>
    </source>
</evidence>
<feature type="domain" description="DUF1549" evidence="4">
    <location>
        <begin position="258"/>
        <end position="474"/>
    </location>
</feature>
<accession>A0A518DZS6</accession>
<dbReference type="EMBL" id="CP036433">
    <property type="protein sequence ID" value="QDU97342.1"/>
    <property type="molecule type" value="Genomic_DNA"/>
</dbReference>
<dbReference type="AlphaFoldDB" id="A0A518DZS6"/>
<evidence type="ECO:0000259" key="4">
    <source>
        <dbReference type="Pfam" id="PF07583"/>
    </source>
</evidence>
<dbReference type="PANTHER" id="PTHR35889:SF3">
    <property type="entry name" value="F-BOX DOMAIN-CONTAINING PROTEIN"/>
    <property type="match status" value="1"/>
</dbReference>
<feature type="region of interest" description="Disordered" evidence="2">
    <location>
        <begin position="522"/>
        <end position="544"/>
    </location>
</feature>
<evidence type="ECO:0000256" key="1">
    <source>
        <dbReference type="SAM" id="Coils"/>
    </source>
</evidence>
<dbReference type="Pfam" id="PF07583">
    <property type="entry name" value="PSCyt2"/>
    <property type="match status" value="1"/>
</dbReference>
<evidence type="ECO:0008006" key="8">
    <source>
        <dbReference type="Google" id="ProtNLM"/>
    </source>
</evidence>
<evidence type="ECO:0000259" key="5">
    <source>
        <dbReference type="Pfam" id="PF07587"/>
    </source>
</evidence>
<dbReference type="InterPro" id="IPR011444">
    <property type="entry name" value="DUF1549"/>
</dbReference>
<name>A0A518DZS6_9BACT</name>
<gene>
    <name evidence="6" type="ORF">Pla8534_51880</name>
</gene>
<dbReference type="Pfam" id="PF07587">
    <property type="entry name" value="PSD1"/>
    <property type="match status" value="1"/>
</dbReference>
<protein>
    <recommendedName>
        <fullName evidence="8">BIG2 domain-containing protein</fullName>
    </recommendedName>
</protein>
<dbReference type="OrthoDB" id="289126at2"/>